<evidence type="ECO:0000313" key="2">
    <source>
        <dbReference type="Proteomes" id="UP000805193"/>
    </source>
</evidence>
<feature type="non-terminal residue" evidence="1">
    <location>
        <position position="1"/>
    </location>
</feature>
<reference evidence="1 2" key="1">
    <citation type="journal article" date="2020" name="Cell">
        <title>Large-Scale Comparative Analyses of Tick Genomes Elucidate Their Genetic Diversity and Vector Capacities.</title>
        <authorList>
            <consortium name="Tick Genome and Microbiome Consortium (TIGMIC)"/>
            <person name="Jia N."/>
            <person name="Wang J."/>
            <person name="Shi W."/>
            <person name="Du L."/>
            <person name="Sun Y."/>
            <person name="Zhan W."/>
            <person name="Jiang J.F."/>
            <person name="Wang Q."/>
            <person name="Zhang B."/>
            <person name="Ji P."/>
            <person name="Bell-Sakyi L."/>
            <person name="Cui X.M."/>
            <person name="Yuan T.T."/>
            <person name="Jiang B.G."/>
            <person name="Yang W.F."/>
            <person name="Lam T.T."/>
            <person name="Chang Q.C."/>
            <person name="Ding S.J."/>
            <person name="Wang X.J."/>
            <person name="Zhu J.G."/>
            <person name="Ruan X.D."/>
            <person name="Zhao L."/>
            <person name="Wei J.T."/>
            <person name="Ye R.Z."/>
            <person name="Que T.C."/>
            <person name="Du C.H."/>
            <person name="Zhou Y.H."/>
            <person name="Cheng J.X."/>
            <person name="Dai P.F."/>
            <person name="Guo W.B."/>
            <person name="Han X.H."/>
            <person name="Huang E.J."/>
            <person name="Li L.F."/>
            <person name="Wei W."/>
            <person name="Gao Y.C."/>
            <person name="Liu J.Z."/>
            <person name="Shao H.Z."/>
            <person name="Wang X."/>
            <person name="Wang C.C."/>
            <person name="Yang T.C."/>
            <person name="Huo Q.B."/>
            <person name="Li W."/>
            <person name="Chen H.Y."/>
            <person name="Chen S.E."/>
            <person name="Zhou L.G."/>
            <person name="Ni X.B."/>
            <person name="Tian J.H."/>
            <person name="Sheng Y."/>
            <person name="Liu T."/>
            <person name="Pan Y.S."/>
            <person name="Xia L.Y."/>
            <person name="Li J."/>
            <person name="Zhao F."/>
            <person name="Cao W.C."/>
        </authorList>
    </citation>
    <scope>NUCLEOTIDE SEQUENCE [LARGE SCALE GENOMIC DNA]</scope>
    <source>
        <strain evidence="1">Iper-2018</strain>
    </source>
</reference>
<name>A0AC60NTZ6_IXOPE</name>
<organism evidence="1 2">
    <name type="scientific">Ixodes persulcatus</name>
    <name type="common">Taiga tick</name>
    <dbReference type="NCBI Taxonomy" id="34615"/>
    <lineage>
        <taxon>Eukaryota</taxon>
        <taxon>Metazoa</taxon>
        <taxon>Ecdysozoa</taxon>
        <taxon>Arthropoda</taxon>
        <taxon>Chelicerata</taxon>
        <taxon>Arachnida</taxon>
        <taxon>Acari</taxon>
        <taxon>Parasitiformes</taxon>
        <taxon>Ixodida</taxon>
        <taxon>Ixodoidea</taxon>
        <taxon>Ixodidae</taxon>
        <taxon>Ixodinae</taxon>
        <taxon>Ixodes</taxon>
    </lineage>
</organism>
<keyword evidence="2" id="KW-1185">Reference proteome</keyword>
<sequence>SYVWLGWAMCSFLMLGVLYAMWPANAGTGVPPVAWAAAYSAMGRTLWAVGLSWIVLASLAGYGGIVARLLSWSAMVPLSRLTYSAYIVHPLVIATFYGSQQGVLDYSEYMLAYFSMGNLCISYTAALVFSMVFEAPVMAMEKVFLGRNTLQTADSRKARGKDSGQPPNEAASFPGGLPRRRTGLSVVAEAACASEGHSPPPRRLQKTGAMTLLAVLTFLVAVAFLLSLLWVLKRRHEHSLFRRHGIPGPQPDLIFGNWDQLRVDRLQKLVAAGAIEAKGRLCLVVDPEKNEVRVKLHWIPFHLLDDNVGRAVEPYGKVTEVTRETWRVNGFKGVQSTTRIARLTLKEGVTVEQLPHQLRMPGCTALVLAPGRAPLCLRCRRTGHIRRECSVPRCDSCRRFGHTTEDCRRTYADVANVGTADETTELVMDQEEAEEAAGAPSKVPSASELPPDTAGATEPAVREPALGSPSQDQGQGQDHSRREPSPNVSGGEEAQKDDEQDMEAISGTAKRPLETAQTQKPEQTDGLQGRMTQRFQLITKRVMERWIQEYGKVFGLYMAEIPYLVVSDVDLIKQCLVKESRFFRDRSRFVLNVEPFSSSLLLSHRWADRT</sequence>
<proteinExistence type="predicted"/>
<evidence type="ECO:0000313" key="1">
    <source>
        <dbReference type="EMBL" id="KAG0410590.1"/>
    </source>
</evidence>
<dbReference type="Proteomes" id="UP000805193">
    <property type="component" value="Unassembled WGS sequence"/>
</dbReference>
<dbReference type="EMBL" id="JABSTQ010011508">
    <property type="protein sequence ID" value="KAG0410590.1"/>
    <property type="molecule type" value="Genomic_DNA"/>
</dbReference>
<gene>
    <name evidence="1" type="ORF">HPB47_012290</name>
</gene>
<comment type="caution">
    <text evidence="1">The sequence shown here is derived from an EMBL/GenBank/DDBJ whole genome shotgun (WGS) entry which is preliminary data.</text>
</comment>
<accession>A0AC60NTZ6</accession>
<protein>
    <submittedName>
        <fullName evidence="1">Uncharacterized protein</fullName>
    </submittedName>
</protein>